<proteinExistence type="predicted"/>
<dbReference type="SUPFAM" id="SSF55486">
    <property type="entry name" value="Metalloproteases ('zincins'), catalytic domain"/>
    <property type="match status" value="1"/>
</dbReference>
<dbReference type="InterPro" id="IPR042252">
    <property type="entry name" value="MtfA_N"/>
</dbReference>
<evidence type="ECO:0000256" key="1">
    <source>
        <dbReference type="SAM" id="Phobius"/>
    </source>
</evidence>
<organism evidence="2 3">
    <name type="scientific">Sphingobacterium olei</name>
    <dbReference type="NCBI Taxonomy" id="2571155"/>
    <lineage>
        <taxon>Bacteria</taxon>
        <taxon>Pseudomonadati</taxon>
        <taxon>Bacteroidota</taxon>
        <taxon>Sphingobacteriia</taxon>
        <taxon>Sphingobacteriales</taxon>
        <taxon>Sphingobacteriaceae</taxon>
        <taxon>Sphingobacterium</taxon>
    </lineage>
</organism>
<dbReference type="Gene3D" id="3.40.390.10">
    <property type="entry name" value="Collagenase (Catalytic Domain)"/>
    <property type="match status" value="1"/>
</dbReference>
<dbReference type="AlphaFoldDB" id="A0A4U0P8V7"/>
<gene>
    <name evidence="2" type="ORF">FAZ15_02890</name>
</gene>
<dbReference type="CDD" id="cd20169">
    <property type="entry name" value="Peptidase_M90_mtfA"/>
    <property type="match status" value="1"/>
</dbReference>
<keyword evidence="3" id="KW-1185">Reference proteome</keyword>
<dbReference type="GO" id="GO:0004177">
    <property type="term" value="F:aminopeptidase activity"/>
    <property type="evidence" value="ECO:0007669"/>
    <property type="project" value="TreeGrafter"/>
</dbReference>
<dbReference type="RefSeq" id="WP_136899796.1">
    <property type="nucleotide sequence ID" value="NZ_SUME01000001.1"/>
</dbReference>
<dbReference type="InterPro" id="IPR010384">
    <property type="entry name" value="MtfA_fam"/>
</dbReference>
<feature type="transmembrane region" description="Helical" evidence="1">
    <location>
        <begin position="6"/>
        <end position="24"/>
    </location>
</feature>
<evidence type="ECO:0000313" key="3">
    <source>
        <dbReference type="Proteomes" id="UP000306808"/>
    </source>
</evidence>
<keyword evidence="1" id="KW-1133">Transmembrane helix</keyword>
<keyword evidence="1" id="KW-0472">Membrane</keyword>
<comment type="caution">
    <text evidence="2">The sequence shown here is derived from an EMBL/GenBank/DDBJ whole genome shotgun (WGS) entry which is preliminary data.</text>
</comment>
<dbReference type="PANTHER" id="PTHR30164:SF2">
    <property type="entry name" value="PROTEIN MTFA"/>
    <property type="match status" value="1"/>
</dbReference>
<evidence type="ECO:0000313" key="2">
    <source>
        <dbReference type="EMBL" id="TJZ63252.1"/>
    </source>
</evidence>
<dbReference type="Proteomes" id="UP000306808">
    <property type="component" value="Unassembled WGS sequence"/>
</dbReference>
<dbReference type="PANTHER" id="PTHR30164">
    <property type="entry name" value="MTFA PEPTIDASE"/>
    <property type="match status" value="1"/>
</dbReference>
<sequence length="266" mass="30214">MSDSSYFIVAVVAFLGILLIVYVFRSGGKKKIALSSALTDQLMTEVLEKQVRFYRHLPADEQQTFLQRVRYFLEYTKISAEKGAVVTDEDKILIAASATIPLFHFKLWVYRNLTEVLVYPDYFDERFSTASEGRNVAGMVGSGALSSKMILSQQALRSGFLSMYPGNTAIHEFVHLIDKADGEVDGIPEYLIPKSLIQPWVNEMHKTIREIRTGESDIREYAGTNEAEFFAVVSEYFFKKPALLQEDHPKLYRMLDHIYGGSEKPA</sequence>
<dbReference type="GO" id="GO:0008237">
    <property type="term" value="F:metallopeptidase activity"/>
    <property type="evidence" value="ECO:0007669"/>
    <property type="project" value="InterPro"/>
</dbReference>
<dbReference type="EMBL" id="SUME01000001">
    <property type="protein sequence ID" value="TJZ63252.1"/>
    <property type="molecule type" value="Genomic_DNA"/>
</dbReference>
<keyword evidence="1" id="KW-0812">Transmembrane</keyword>
<dbReference type="Gene3D" id="1.10.472.150">
    <property type="entry name" value="Glucose-regulated metallo-peptidase M90, N-terminal domain"/>
    <property type="match status" value="1"/>
</dbReference>
<reference evidence="2 3" key="1">
    <citation type="submission" date="2019-04" db="EMBL/GenBank/DDBJ databases">
        <title>Sphingobacterium olei sp. nov., isolated from oil-contaminated soil.</title>
        <authorList>
            <person name="Liu B."/>
        </authorList>
    </citation>
    <scope>NUCLEOTIDE SEQUENCE [LARGE SCALE GENOMIC DNA]</scope>
    <source>
        <strain evidence="2 3">HAL-9</strain>
    </source>
</reference>
<protein>
    <submittedName>
        <fullName evidence="2">Zinc-dependent peptidase</fullName>
    </submittedName>
</protein>
<dbReference type="InterPro" id="IPR024079">
    <property type="entry name" value="MetalloPept_cat_dom_sf"/>
</dbReference>
<dbReference type="OrthoDB" id="9786424at2"/>
<dbReference type="GO" id="GO:0005829">
    <property type="term" value="C:cytosol"/>
    <property type="evidence" value="ECO:0007669"/>
    <property type="project" value="TreeGrafter"/>
</dbReference>
<accession>A0A4U0P8V7</accession>
<name>A0A4U0P8V7_9SPHI</name>
<dbReference type="Pfam" id="PF06167">
    <property type="entry name" value="Peptidase_M90"/>
    <property type="match status" value="1"/>
</dbReference>